<evidence type="ECO:0000256" key="4">
    <source>
        <dbReference type="ARBA" id="ARBA00023163"/>
    </source>
</evidence>
<dbReference type="InterPro" id="IPR038933">
    <property type="entry name" value="Ovate"/>
</dbReference>
<dbReference type="EMBL" id="JAINDJ010000005">
    <property type="protein sequence ID" value="KAG9448181.1"/>
    <property type="molecule type" value="Genomic_DNA"/>
</dbReference>
<feature type="compositionally biased region" description="Basic and acidic residues" evidence="7">
    <location>
        <begin position="326"/>
        <end position="341"/>
    </location>
</feature>
<feature type="region of interest" description="Disordered" evidence="7">
    <location>
        <begin position="167"/>
        <end position="189"/>
    </location>
</feature>
<dbReference type="InterPro" id="IPR006458">
    <property type="entry name" value="Ovate_C"/>
</dbReference>
<gene>
    <name evidence="9" type="ORF">H6P81_014309</name>
</gene>
<feature type="domain" description="OVATE" evidence="8">
    <location>
        <begin position="393"/>
        <end position="452"/>
    </location>
</feature>
<dbReference type="GO" id="GO:0045892">
    <property type="term" value="P:negative regulation of DNA-templated transcription"/>
    <property type="evidence" value="ECO:0007669"/>
    <property type="project" value="UniProtKB-UniRule"/>
</dbReference>
<dbReference type="GO" id="GO:0005634">
    <property type="term" value="C:nucleus"/>
    <property type="evidence" value="ECO:0007669"/>
    <property type="project" value="UniProtKB-SubCell"/>
</dbReference>
<dbReference type="Proteomes" id="UP000825729">
    <property type="component" value="Unassembled WGS sequence"/>
</dbReference>
<comment type="subcellular location">
    <subcellularLocation>
        <location evidence="1 6">Nucleus</location>
    </subcellularLocation>
</comment>
<keyword evidence="5 6" id="KW-0539">Nucleus</keyword>
<keyword evidence="3 6" id="KW-0805">Transcription regulation</keyword>
<evidence type="ECO:0000313" key="9">
    <source>
        <dbReference type="EMBL" id="KAG9448181.1"/>
    </source>
</evidence>
<feature type="compositionally biased region" description="Polar residues" evidence="7">
    <location>
        <begin position="91"/>
        <end position="109"/>
    </location>
</feature>
<evidence type="ECO:0000256" key="6">
    <source>
        <dbReference type="RuleBase" id="RU367028"/>
    </source>
</evidence>
<feature type="region of interest" description="Disordered" evidence="7">
    <location>
        <begin position="201"/>
        <end position="354"/>
    </location>
</feature>
<feature type="compositionally biased region" description="Basic and acidic residues" evidence="7">
    <location>
        <begin position="208"/>
        <end position="241"/>
    </location>
</feature>
<dbReference type="PANTHER" id="PTHR33057">
    <property type="entry name" value="TRANSCRIPTION REPRESSOR OFP7-RELATED"/>
    <property type="match status" value="1"/>
</dbReference>
<comment type="function">
    <text evidence="6">Transcriptional repressor that regulates multiple aspects of plant growth and development.</text>
</comment>
<dbReference type="AlphaFoldDB" id="A0AAV7EJX2"/>
<keyword evidence="10" id="KW-1185">Reference proteome</keyword>
<comment type="caution">
    <text evidence="9">The sequence shown here is derived from an EMBL/GenBank/DDBJ whole genome shotgun (WGS) entry which is preliminary data.</text>
</comment>
<evidence type="ECO:0000313" key="10">
    <source>
        <dbReference type="Proteomes" id="UP000825729"/>
    </source>
</evidence>
<sequence length="469" mass="53783">MQLCMRAPGGPEDDQQSRKPHILCIARRTRVQVLILSVLFSDSYCTDSREFFYLPWKKKAGGGRERTEERGEGCRLKQTGGKSPPPPPQPEKSSINKQKTKCKSPSNSSLPVCFRHSETRGGHICSFSNLSFSPEILDKRTGERVTGFVEPEEDYWRFSFRKQSFEFKDGGPGTQKAPPPECRKVGSVGVDVRERRAMSTDLDFDIFPEMRRSAREKKRGKDSAVGESSTRMDQRLLEERISVQAAKTKFDSSSFHLGRKPSANEDRHRPSAIASQPACSPQSREKPNFKDDVHQFPPLNLKRQERSRRPKGSPKPTNKPGEDEDQRGGKQRMKEKGEGLRRKPKQRITNGKGELFSPRTICRIRALEELKRRRKESESETEKKGRSFESFAVVKSSMDPQKDFRDSMVEMIAEKKIGRPEELESLLACYLSLNPSEFHDVIVKVFRQVWFDLNRDDFVAELERGYFDN</sequence>
<dbReference type="PANTHER" id="PTHR33057:SF82">
    <property type="entry name" value="TRANSCRIPTION REPRESSOR OFP5"/>
    <property type="match status" value="1"/>
</dbReference>
<reference evidence="9 10" key="1">
    <citation type="submission" date="2021-07" db="EMBL/GenBank/DDBJ databases">
        <title>The Aristolochia fimbriata genome: insights into angiosperm evolution, floral development and chemical biosynthesis.</title>
        <authorList>
            <person name="Jiao Y."/>
        </authorList>
    </citation>
    <scope>NUCLEOTIDE SEQUENCE [LARGE SCALE GENOMIC DNA]</scope>
    <source>
        <strain evidence="9">IBCAS-2021</strain>
        <tissue evidence="9">Leaf</tissue>
    </source>
</reference>
<feature type="compositionally biased region" description="Basic and acidic residues" evidence="7">
    <location>
        <begin position="283"/>
        <end position="294"/>
    </location>
</feature>
<dbReference type="Pfam" id="PF04844">
    <property type="entry name" value="Ovate"/>
    <property type="match status" value="1"/>
</dbReference>
<name>A0AAV7EJX2_ARIFI</name>
<keyword evidence="2 6" id="KW-0678">Repressor</keyword>
<organism evidence="9 10">
    <name type="scientific">Aristolochia fimbriata</name>
    <name type="common">White veined hardy Dutchman's pipe vine</name>
    <dbReference type="NCBI Taxonomy" id="158543"/>
    <lineage>
        <taxon>Eukaryota</taxon>
        <taxon>Viridiplantae</taxon>
        <taxon>Streptophyta</taxon>
        <taxon>Embryophyta</taxon>
        <taxon>Tracheophyta</taxon>
        <taxon>Spermatophyta</taxon>
        <taxon>Magnoliopsida</taxon>
        <taxon>Magnoliidae</taxon>
        <taxon>Piperales</taxon>
        <taxon>Aristolochiaceae</taxon>
        <taxon>Aristolochia</taxon>
    </lineage>
</organism>
<accession>A0AAV7EJX2</accession>
<feature type="compositionally biased region" description="Polar residues" evidence="7">
    <location>
        <begin position="273"/>
        <end position="282"/>
    </location>
</feature>
<evidence type="ECO:0000259" key="8">
    <source>
        <dbReference type="PROSITE" id="PS51754"/>
    </source>
</evidence>
<dbReference type="PROSITE" id="PS51754">
    <property type="entry name" value="OVATE"/>
    <property type="match status" value="1"/>
</dbReference>
<evidence type="ECO:0000256" key="5">
    <source>
        <dbReference type="ARBA" id="ARBA00023242"/>
    </source>
</evidence>
<evidence type="ECO:0000256" key="7">
    <source>
        <dbReference type="SAM" id="MobiDB-lite"/>
    </source>
</evidence>
<evidence type="ECO:0000256" key="3">
    <source>
        <dbReference type="ARBA" id="ARBA00023015"/>
    </source>
</evidence>
<dbReference type="NCBIfam" id="TIGR01568">
    <property type="entry name" value="A_thal_3678"/>
    <property type="match status" value="1"/>
</dbReference>
<protein>
    <recommendedName>
        <fullName evidence="6">Transcription repressor</fullName>
    </recommendedName>
    <alternativeName>
        <fullName evidence="6">Ovate family protein</fullName>
    </alternativeName>
</protein>
<proteinExistence type="predicted"/>
<feature type="region of interest" description="Disordered" evidence="7">
    <location>
        <begin position="62"/>
        <end position="109"/>
    </location>
</feature>
<evidence type="ECO:0000256" key="1">
    <source>
        <dbReference type="ARBA" id="ARBA00004123"/>
    </source>
</evidence>
<feature type="compositionally biased region" description="Basic and acidic residues" evidence="7">
    <location>
        <begin position="62"/>
        <end position="75"/>
    </location>
</feature>
<keyword evidence="4 6" id="KW-0804">Transcription</keyword>
<evidence type="ECO:0000256" key="2">
    <source>
        <dbReference type="ARBA" id="ARBA00022491"/>
    </source>
</evidence>